<protein>
    <submittedName>
        <fullName evidence="2">XRE family transcriptional regulator</fullName>
    </submittedName>
</protein>
<dbReference type="GO" id="GO:0003677">
    <property type="term" value="F:DNA binding"/>
    <property type="evidence" value="ECO:0007669"/>
    <property type="project" value="InterPro"/>
</dbReference>
<dbReference type="Proteomes" id="UP000244905">
    <property type="component" value="Unassembled WGS sequence"/>
</dbReference>
<dbReference type="SUPFAM" id="SSF47413">
    <property type="entry name" value="lambda repressor-like DNA-binding domains"/>
    <property type="match status" value="1"/>
</dbReference>
<feature type="domain" description="HTH cro/C1-type" evidence="1">
    <location>
        <begin position="22"/>
        <end position="62"/>
    </location>
</feature>
<dbReference type="PROSITE" id="PS50943">
    <property type="entry name" value="HTH_CROC1"/>
    <property type="match status" value="1"/>
</dbReference>
<keyword evidence="3" id="KW-1185">Reference proteome</keyword>
<dbReference type="InterPro" id="IPR010982">
    <property type="entry name" value="Lambda_DNA-bd_dom_sf"/>
</dbReference>
<dbReference type="AlphaFoldDB" id="A0A2V1ILM7"/>
<accession>A0A2V1ILM7</accession>
<dbReference type="GeneID" id="82527148"/>
<reference evidence="3" key="1">
    <citation type="submission" date="2018-02" db="EMBL/GenBank/DDBJ databases">
        <authorList>
            <person name="Clavel T."/>
            <person name="Strowig T."/>
        </authorList>
    </citation>
    <scope>NUCLEOTIDE SEQUENCE [LARGE SCALE GENOMIC DNA]</scope>
    <source>
        <strain evidence="3">DSM 103720</strain>
    </source>
</reference>
<dbReference type="InterPro" id="IPR001387">
    <property type="entry name" value="Cro/C1-type_HTH"/>
</dbReference>
<dbReference type="EMBL" id="PUEC01000039">
    <property type="protein sequence ID" value="PWB00518.1"/>
    <property type="molecule type" value="Genomic_DNA"/>
</dbReference>
<evidence type="ECO:0000259" key="1">
    <source>
        <dbReference type="PROSITE" id="PS50943"/>
    </source>
</evidence>
<dbReference type="Pfam" id="PF13443">
    <property type="entry name" value="HTH_26"/>
    <property type="match status" value="1"/>
</dbReference>
<proteinExistence type="predicted"/>
<gene>
    <name evidence="2" type="ORF">C5O23_12505</name>
</gene>
<dbReference type="RefSeq" id="WP_107033264.1">
    <property type="nucleotide sequence ID" value="NZ_PUEC01000039.1"/>
</dbReference>
<evidence type="ECO:0000313" key="3">
    <source>
        <dbReference type="Proteomes" id="UP000244905"/>
    </source>
</evidence>
<comment type="caution">
    <text evidence="2">The sequence shown here is derived from an EMBL/GenBank/DDBJ whole genome shotgun (WGS) entry which is preliminary data.</text>
</comment>
<sequence>MAKYINRLKVVLAEQHKTNLWLAKTLGKDPATVSKWCTNTAQPSLETLHEIAQSLKVDIRTLLNATDDALMACEPTTPYGDHEGK</sequence>
<dbReference type="Gene3D" id="1.10.260.40">
    <property type="entry name" value="lambda repressor-like DNA-binding domains"/>
    <property type="match status" value="1"/>
</dbReference>
<dbReference type="CDD" id="cd00093">
    <property type="entry name" value="HTH_XRE"/>
    <property type="match status" value="1"/>
</dbReference>
<evidence type="ECO:0000313" key="2">
    <source>
        <dbReference type="EMBL" id="PWB00518.1"/>
    </source>
</evidence>
<organism evidence="2 3">
    <name type="scientific">Duncaniella muris</name>
    <dbReference type="NCBI Taxonomy" id="2094150"/>
    <lineage>
        <taxon>Bacteria</taxon>
        <taxon>Pseudomonadati</taxon>
        <taxon>Bacteroidota</taxon>
        <taxon>Bacteroidia</taxon>
        <taxon>Bacteroidales</taxon>
        <taxon>Muribaculaceae</taxon>
        <taxon>Duncaniella</taxon>
    </lineage>
</organism>
<name>A0A2V1ILM7_9BACT</name>
<dbReference type="SMART" id="SM00530">
    <property type="entry name" value="HTH_XRE"/>
    <property type="match status" value="1"/>
</dbReference>